<reference evidence="1" key="2">
    <citation type="journal article" date="2015" name="Data Brief">
        <title>Shoot transcriptome of the giant reed, Arundo donax.</title>
        <authorList>
            <person name="Barrero R.A."/>
            <person name="Guerrero F.D."/>
            <person name="Moolhuijzen P."/>
            <person name="Goolsby J.A."/>
            <person name="Tidwell J."/>
            <person name="Bellgard S.E."/>
            <person name="Bellgard M.I."/>
        </authorList>
    </citation>
    <scope>NUCLEOTIDE SEQUENCE</scope>
    <source>
        <tissue evidence="1">Shoot tissue taken approximately 20 cm above the soil surface</tissue>
    </source>
</reference>
<sequence length="26" mass="3026">MAKRRSKVWSAAAEVKFWPWTMVSDG</sequence>
<dbReference type="AlphaFoldDB" id="A0A0A9AV43"/>
<protein>
    <submittedName>
        <fullName evidence="1">Uncharacterized protein</fullName>
    </submittedName>
</protein>
<accession>A0A0A9AV43</accession>
<name>A0A0A9AV43_ARUDO</name>
<dbReference type="EMBL" id="GBRH01244157">
    <property type="protein sequence ID" value="JAD53738.1"/>
    <property type="molecule type" value="Transcribed_RNA"/>
</dbReference>
<proteinExistence type="predicted"/>
<reference evidence="1" key="1">
    <citation type="submission" date="2014-09" db="EMBL/GenBank/DDBJ databases">
        <authorList>
            <person name="Magalhaes I.L.F."/>
            <person name="Oliveira U."/>
            <person name="Santos F.R."/>
            <person name="Vidigal T.H.D.A."/>
            <person name="Brescovit A.D."/>
            <person name="Santos A.J."/>
        </authorList>
    </citation>
    <scope>NUCLEOTIDE SEQUENCE</scope>
    <source>
        <tissue evidence="1">Shoot tissue taken approximately 20 cm above the soil surface</tissue>
    </source>
</reference>
<evidence type="ECO:0000313" key="1">
    <source>
        <dbReference type="EMBL" id="JAD53738.1"/>
    </source>
</evidence>
<organism evidence="1">
    <name type="scientific">Arundo donax</name>
    <name type="common">Giant reed</name>
    <name type="synonym">Donax arundinaceus</name>
    <dbReference type="NCBI Taxonomy" id="35708"/>
    <lineage>
        <taxon>Eukaryota</taxon>
        <taxon>Viridiplantae</taxon>
        <taxon>Streptophyta</taxon>
        <taxon>Embryophyta</taxon>
        <taxon>Tracheophyta</taxon>
        <taxon>Spermatophyta</taxon>
        <taxon>Magnoliopsida</taxon>
        <taxon>Liliopsida</taxon>
        <taxon>Poales</taxon>
        <taxon>Poaceae</taxon>
        <taxon>PACMAD clade</taxon>
        <taxon>Arundinoideae</taxon>
        <taxon>Arundineae</taxon>
        <taxon>Arundo</taxon>
    </lineage>
</organism>